<dbReference type="SUPFAM" id="SSF52218">
    <property type="entry name" value="Flavoproteins"/>
    <property type="match status" value="1"/>
</dbReference>
<dbReference type="InParanoid" id="A2EA33"/>
<gene>
    <name evidence="6" type="ORF">TVAG_483900</name>
</gene>
<dbReference type="AlphaFoldDB" id="A2EA33"/>
<dbReference type="KEGG" id="tva:4768414"/>
<dbReference type="SMR" id="A2EA33"/>
<dbReference type="Pfam" id="PF02525">
    <property type="entry name" value="Flavodoxin_2"/>
    <property type="match status" value="1"/>
</dbReference>
<dbReference type="InterPro" id="IPR029039">
    <property type="entry name" value="Flavoprotein-like_sf"/>
</dbReference>
<evidence type="ECO:0000313" key="6">
    <source>
        <dbReference type="EMBL" id="EAY10479.1"/>
    </source>
</evidence>
<evidence type="ECO:0000256" key="3">
    <source>
        <dbReference type="ARBA" id="ARBA00022827"/>
    </source>
</evidence>
<dbReference type="OrthoDB" id="26889at2759"/>
<dbReference type="RefSeq" id="XP_001322702.1">
    <property type="nucleotide sequence ID" value="XM_001322667.1"/>
</dbReference>
<protein>
    <submittedName>
        <fullName evidence="6">Modulator of drug activity protein, putative</fullName>
    </submittedName>
</protein>
<name>A2EA33_TRIV3</name>
<dbReference type="InterPro" id="IPR052397">
    <property type="entry name" value="NADPH-QR_MdaB"/>
</dbReference>
<evidence type="ECO:0000256" key="2">
    <source>
        <dbReference type="ARBA" id="ARBA00022630"/>
    </source>
</evidence>
<keyword evidence="2" id="KW-0285">Flavoprotein</keyword>
<reference evidence="6" key="1">
    <citation type="submission" date="2006-10" db="EMBL/GenBank/DDBJ databases">
        <authorList>
            <person name="Amadeo P."/>
            <person name="Zhao Q."/>
            <person name="Wortman J."/>
            <person name="Fraser-Liggett C."/>
            <person name="Carlton J."/>
        </authorList>
    </citation>
    <scope>NUCLEOTIDE SEQUENCE</scope>
    <source>
        <strain evidence="6">G3</strain>
    </source>
</reference>
<dbReference type="Proteomes" id="UP000001542">
    <property type="component" value="Unassembled WGS sequence"/>
</dbReference>
<accession>A2EA33</accession>
<dbReference type="VEuPathDB" id="TrichDB:TVAG_483900"/>
<dbReference type="Gene3D" id="3.40.50.360">
    <property type="match status" value="1"/>
</dbReference>
<dbReference type="InterPro" id="IPR003680">
    <property type="entry name" value="Flavodoxin_fold"/>
</dbReference>
<keyword evidence="7" id="KW-1185">Reference proteome</keyword>
<dbReference type="PANTHER" id="PTHR46305">
    <property type="match status" value="1"/>
</dbReference>
<feature type="domain" description="Flavodoxin-like fold" evidence="5">
    <location>
        <begin position="6"/>
        <end position="176"/>
    </location>
</feature>
<comment type="cofactor">
    <cofactor evidence="1">
        <name>FAD</name>
        <dbReference type="ChEBI" id="CHEBI:57692"/>
    </cofactor>
</comment>
<dbReference type="PANTHER" id="PTHR46305:SF3">
    <property type="entry name" value="NADPH:QUINONE OXIDOREDUCTASE MDAB"/>
    <property type="match status" value="1"/>
</dbReference>
<evidence type="ECO:0000256" key="4">
    <source>
        <dbReference type="ARBA" id="ARBA00037981"/>
    </source>
</evidence>
<keyword evidence="3" id="KW-0274">FAD</keyword>
<comment type="similarity">
    <text evidence="4">Belongs to the oxidoreductase MdaB family.</text>
</comment>
<evidence type="ECO:0000256" key="1">
    <source>
        <dbReference type="ARBA" id="ARBA00001974"/>
    </source>
</evidence>
<organism evidence="6 7">
    <name type="scientific">Trichomonas vaginalis (strain ATCC PRA-98 / G3)</name>
    <dbReference type="NCBI Taxonomy" id="412133"/>
    <lineage>
        <taxon>Eukaryota</taxon>
        <taxon>Metamonada</taxon>
        <taxon>Parabasalia</taxon>
        <taxon>Trichomonadida</taxon>
        <taxon>Trichomonadidae</taxon>
        <taxon>Trichomonas</taxon>
    </lineage>
</organism>
<dbReference type="EMBL" id="DS113337">
    <property type="protein sequence ID" value="EAY10479.1"/>
    <property type="molecule type" value="Genomic_DNA"/>
</dbReference>
<dbReference type="STRING" id="5722.A2EA33"/>
<dbReference type="VEuPathDB" id="TrichDB:TVAGG3_0980950"/>
<evidence type="ECO:0000313" key="7">
    <source>
        <dbReference type="Proteomes" id="UP000001542"/>
    </source>
</evidence>
<proteinExistence type="inferred from homology"/>
<evidence type="ECO:0000259" key="5">
    <source>
        <dbReference type="Pfam" id="PF02525"/>
    </source>
</evidence>
<reference evidence="6" key="2">
    <citation type="journal article" date="2007" name="Science">
        <title>Draft genome sequence of the sexually transmitted pathogen Trichomonas vaginalis.</title>
        <authorList>
            <person name="Carlton J.M."/>
            <person name="Hirt R.P."/>
            <person name="Silva J.C."/>
            <person name="Delcher A.L."/>
            <person name="Schatz M."/>
            <person name="Zhao Q."/>
            <person name="Wortman J.R."/>
            <person name="Bidwell S.L."/>
            <person name="Alsmark U.C.M."/>
            <person name="Besteiro S."/>
            <person name="Sicheritz-Ponten T."/>
            <person name="Noel C.J."/>
            <person name="Dacks J.B."/>
            <person name="Foster P.G."/>
            <person name="Simillion C."/>
            <person name="Van de Peer Y."/>
            <person name="Miranda-Saavedra D."/>
            <person name="Barton G.J."/>
            <person name="Westrop G.D."/>
            <person name="Mueller S."/>
            <person name="Dessi D."/>
            <person name="Fiori P.L."/>
            <person name="Ren Q."/>
            <person name="Paulsen I."/>
            <person name="Zhang H."/>
            <person name="Bastida-Corcuera F.D."/>
            <person name="Simoes-Barbosa A."/>
            <person name="Brown M.T."/>
            <person name="Hayes R.D."/>
            <person name="Mukherjee M."/>
            <person name="Okumura C.Y."/>
            <person name="Schneider R."/>
            <person name="Smith A.J."/>
            <person name="Vanacova S."/>
            <person name="Villalvazo M."/>
            <person name="Haas B.J."/>
            <person name="Pertea M."/>
            <person name="Feldblyum T.V."/>
            <person name="Utterback T.R."/>
            <person name="Shu C.L."/>
            <person name="Osoegawa K."/>
            <person name="de Jong P.J."/>
            <person name="Hrdy I."/>
            <person name="Horvathova L."/>
            <person name="Zubacova Z."/>
            <person name="Dolezal P."/>
            <person name="Malik S.B."/>
            <person name="Logsdon J.M. Jr."/>
            <person name="Henze K."/>
            <person name="Gupta A."/>
            <person name="Wang C.C."/>
            <person name="Dunne R.L."/>
            <person name="Upcroft J.A."/>
            <person name="Upcroft P."/>
            <person name="White O."/>
            <person name="Salzberg S.L."/>
            <person name="Tang P."/>
            <person name="Chiu C.-H."/>
            <person name="Lee Y.-S."/>
            <person name="Embley T.M."/>
            <person name="Coombs G.H."/>
            <person name="Mottram J.C."/>
            <person name="Tachezy J."/>
            <person name="Fraser-Liggett C.M."/>
            <person name="Johnson P.J."/>
        </authorList>
    </citation>
    <scope>NUCLEOTIDE SEQUENCE [LARGE SCALE GENOMIC DNA]</scope>
    <source>
        <strain evidence="6">G3</strain>
    </source>
</reference>
<sequence length="182" mass="20997">MSLKNSKVLIIIAGFSNPPMSQGMLNESLGLEAKKYLEHKGHQVKVTQIAKGYKVEEEIEKFKWADVIIFQSQTWWIGLPNPAKKYIDEVLTAYIPLIEQYKGKKKIMVSATFGALEETIHDKNTCYEGLGAEQVWWPLYAAFVYSGFEKLPMVAYFNSFSRHFVYQERVDKLHAHLDKVFV</sequence>